<dbReference type="Gene3D" id="3.40.50.1820">
    <property type="entry name" value="alpha/beta hydrolase"/>
    <property type="match status" value="1"/>
</dbReference>
<protein>
    <submittedName>
        <fullName evidence="2">Lipase family protein</fullName>
    </submittedName>
</protein>
<dbReference type="Gene3D" id="1.10.260.130">
    <property type="match status" value="1"/>
</dbReference>
<organism evidence="2 3">
    <name type="scientific">Actinomyces graevenitzii</name>
    <dbReference type="NCBI Taxonomy" id="55565"/>
    <lineage>
        <taxon>Bacteria</taxon>
        <taxon>Bacillati</taxon>
        <taxon>Actinomycetota</taxon>
        <taxon>Actinomycetes</taxon>
        <taxon>Actinomycetales</taxon>
        <taxon>Actinomycetaceae</taxon>
        <taxon>Actinomyces</taxon>
    </lineage>
</organism>
<proteinExistence type="predicted"/>
<dbReference type="GO" id="GO:0004806">
    <property type="term" value="F:triacylglycerol lipase activity"/>
    <property type="evidence" value="ECO:0007669"/>
    <property type="project" value="InterPro"/>
</dbReference>
<name>A0A9E7AFR1_9ACTO</name>
<sequence length="439" mass="46124">MFKTQLRPPQLSSRRAGSPSAAPKTAARWLRPALATLTTLMLGAAALAPTSPAQAGVFSKDPNGDVARPFYYNSATLDGTPGKLLRQEAAVSGINTLGISKIGPYKAQRILYSSKNRTGKNIAVSGIVIEPKRAWSGKGQRPIIAYAPGTQGISDDCAPSWNIANSIGDYEQLFFKSFLAKGYAVVVTDYEGLGTPGAHTYMDRVSQGHAVLDSARAATQLKGWDLGKNNPIVINGYSQGGGAAASAAELAGTYAPELNIKGAAAGAVPANLSALPAKLDGGKSALFELYALKGLTTSYGVTLPLSPHGQQVMQRATNTCVMGGSFYSGTRLSQLTSDGTDVNQLMAQEPYRTMLAQQRIGNLKPTMPVLLTHGRGDDVIDYQVGSTLASDWCARGARVTFTPNDAKSHTAGASEHLKQSLVFTMLVLDGLSPNSCSAR</sequence>
<evidence type="ECO:0000256" key="1">
    <source>
        <dbReference type="SAM" id="MobiDB-lite"/>
    </source>
</evidence>
<reference evidence="2" key="1">
    <citation type="submission" date="2022-05" db="EMBL/GenBank/DDBJ databases">
        <title>Using nanopore sequencing to obtain complete genomes from saliva samples.</title>
        <authorList>
            <person name="Baker J.L."/>
        </authorList>
    </citation>
    <scope>NUCLEOTIDE SEQUENCE</scope>
    <source>
        <strain evidence="2">JCVI-JB-Ag32</strain>
    </source>
</reference>
<feature type="compositionally biased region" description="Low complexity" evidence="1">
    <location>
        <begin position="12"/>
        <end position="24"/>
    </location>
</feature>
<dbReference type="Proteomes" id="UP000830236">
    <property type="component" value="Chromosome"/>
</dbReference>
<evidence type="ECO:0000313" key="3">
    <source>
        <dbReference type="Proteomes" id="UP000830236"/>
    </source>
</evidence>
<gene>
    <name evidence="2" type="ORF">M3I41_00560</name>
</gene>
<feature type="region of interest" description="Disordered" evidence="1">
    <location>
        <begin position="1"/>
        <end position="24"/>
    </location>
</feature>
<dbReference type="PANTHER" id="PTHR34853">
    <property type="match status" value="1"/>
</dbReference>
<dbReference type="EMBL" id="CP097095">
    <property type="protein sequence ID" value="UQF79806.1"/>
    <property type="molecule type" value="Genomic_DNA"/>
</dbReference>
<dbReference type="Pfam" id="PF03583">
    <property type="entry name" value="LIP"/>
    <property type="match status" value="1"/>
</dbReference>
<dbReference type="InterPro" id="IPR005152">
    <property type="entry name" value="Lipase_secreted"/>
</dbReference>
<dbReference type="KEGG" id="agh:M3I41_00560"/>
<accession>A0A9E7AFR1</accession>
<evidence type="ECO:0000313" key="2">
    <source>
        <dbReference type="EMBL" id="UQF79806.1"/>
    </source>
</evidence>
<dbReference type="InterPro" id="IPR029058">
    <property type="entry name" value="AB_hydrolase_fold"/>
</dbReference>
<dbReference type="PANTHER" id="PTHR34853:SF1">
    <property type="entry name" value="LIPASE 5"/>
    <property type="match status" value="1"/>
</dbReference>
<dbReference type="GO" id="GO:0016042">
    <property type="term" value="P:lipid catabolic process"/>
    <property type="evidence" value="ECO:0007669"/>
    <property type="project" value="InterPro"/>
</dbReference>
<dbReference type="SUPFAM" id="SSF53474">
    <property type="entry name" value="alpha/beta-Hydrolases"/>
    <property type="match status" value="1"/>
</dbReference>
<dbReference type="AlphaFoldDB" id="A0A9E7AFR1"/>
<dbReference type="PIRSF" id="PIRSF029171">
    <property type="entry name" value="Esterase_LipA"/>
    <property type="match status" value="1"/>
</dbReference>